<dbReference type="AlphaFoldDB" id="A0A3L8PKJ4"/>
<proteinExistence type="predicted"/>
<feature type="transmembrane region" description="Helical" evidence="2">
    <location>
        <begin position="31"/>
        <end position="57"/>
    </location>
</feature>
<feature type="compositionally biased region" description="Polar residues" evidence="1">
    <location>
        <begin position="143"/>
        <end position="157"/>
    </location>
</feature>
<gene>
    <name evidence="3" type="ORF">D9V41_07975</name>
</gene>
<protein>
    <submittedName>
        <fullName evidence="3">Uncharacterized protein</fullName>
    </submittedName>
</protein>
<accession>A0A3L8PKJ4</accession>
<keyword evidence="2" id="KW-1133">Transmembrane helix</keyword>
<feature type="compositionally biased region" description="Low complexity" evidence="1">
    <location>
        <begin position="194"/>
        <end position="205"/>
    </location>
</feature>
<keyword evidence="2" id="KW-0812">Transmembrane</keyword>
<keyword evidence="2" id="KW-0472">Membrane</keyword>
<reference evidence="3 4" key="1">
    <citation type="submission" date="2018-10" db="EMBL/GenBank/DDBJ databases">
        <title>Aeromicrobium sp. 9W16Y-2 whole genome shotgun sequence.</title>
        <authorList>
            <person name="Li F."/>
        </authorList>
    </citation>
    <scope>NUCLEOTIDE SEQUENCE [LARGE SCALE GENOMIC DNA]</scope>
    <source>
        <strain evidence="3 4">9W16Y-2</strain>
    </source>
</reference>
<feature type="region of interest" description="Disordered" evidence="1">
    <location>
        <begin position="143"/>
        <end position="220"/>
    </location>
</feature>
<organism evidence="3 4">
    <name type="scientific">Aeromicrobium phragmitis</name>
    <dbReference type="NCBI Taxonomy" id="2478914"/>
    <lineage>
        <taxon>Bacteria</taxon>
        <taxon>Bacillati</taxon>
        <taxon>Actinomycetota</taxon>
        <taxon>Actinomycetes</taxon>
        <taxon>Propionibacteriales</taxon>
        <taxon>Nocardioidaceae</taxon>
        <taxon>Aeromicrobium</taxon>
    </lineage>
</organism>
<feature type="transmembrane region" description="Helical" evidence="2">
    <location>
        <begin position="117"/>
        <end position="135"/>
    </location>
</feature>
<evidence type="ECO:0000313" key="4">
    <source>
        <dbReference type="Proteomes" id="UP000282515"/>
    </source>
</evidence>
<name>A0A3L8PKJ4_9ACTN</name>
<comment type="caution">
    <text evidence="3">The sequence shown here is derived from an EMBL/GenBank/DDBJ whole genome shotgun (WGS) entry which is preliminary data.</text>
</comment>
<dbReference type="EMBL" id="RDBF01000005">
    <property type="protein sequence ID" value="RLV55841.1"/>
    <property type="molecule type" value="Genomic_DNA"/>
</dbReference>
<dbReference type="OrthoDB" id="3748562at2"/>
<dbReference type="RefSeq" id="WP_121794037.1">
    <property type="nucleotide sequence ID" value="NZ_RDBF01000005.1"/>
</dbReference>
<evidence type="ECO:0000256" key="1">
    <source>
        <dbReference type="SAM" id="MobiDB-lite"/>
    </source>
</evidence>
<evidence type="ECO:0000256" key="2">
    <source>
        <dbReference type="SAM" id="Phobius"/>
    </source>
</evidence>
<evidence type="ECO:0000313" key="3">
    <source>
        <dbReference type="EMBL" id="RLV55841.1"/>
    </source>
</evidence>
<keyword evidence="4" id="KW-1185">Reference proteome</keyword>
<sequence length="220" mass="21941">MARKGIFGELSALQLVAGALAAMTSAWLASWLGVAGTLIGAAVGSVVAGTASTLYSASLQRGIERSKTLLVTEQGSVVEGASQGEESVVEADAVADDDPATASDRAALLSRVNWKTVALVSVATLLIAVAVIGAYEVVSGRSFGNESNSRIVPSSVTRDGDATPQGPDAPAPTPTTTTGPDDPDPGPTPTPSVTPSQEPTAEAPEAPTPAPTPGESSPLP</sequence>
<dbReference type="Proteomes" id="UP000282515">
    <property type="component" value="Unassembled WGS sequence"/>
</dbReference>